<name>A0ABU0K092_9BACL</name>
<evidence type="ECO:0000313" key="4">
    <source>
        <dbReference type="Proteomes" id="UP001226720"/>
    </source>
</evidence>
<evidence type="ECO:0000256" key="2">
    <source>
        <dbReference type="ARBA" id="ARBA00022679"/>
    </source>
</evidence>
<keyword evidence="4" id="KW-1185">Reference proteome</keyword>
<accession>A0ABU0K092</accession>
<dbReference type="PANTHER" id="PTHR43542">
    <property type="entry name" value="METHYLTRANSFERASE"/>
    <property type="match status" value="1"/>
</dbReference>
<proteinExistence type="predicted"/>
<dbReference type="PROSITE" id="PS00092">
    <property type="entry name" value="N6_MTASE"/>
    <property type="match status" value="1"/>
</dbReference>
<gene>
    <name evidence="3" type="ORF">QO000_001745</name>
</gene>
<protein>
    <submittedName>
        <fullName evidence="3">16S rRNA (Guanine(966)-N(2))-methyltransferase RsmD</fullName>
    </submittedName>
</protein>
<evidence type="ECO:0000256" key="1">
    <source>
        <dbReference type="ARBA" id="ARBA00022603"/>
    </source>
</evidence>
<sequence length="199" mass="22549">MDKVVREMRIIAGECKGRHIKPVPGMSTRPTTDKVRESIYNMIGPFFDGGQALDLYGGSGALGIEALSRGMSKCIFVDRDSKAIETIKWNLEQTKFTGSAEVFRNDSKRALKALNKREMTFSLVLLDPPYHKEQILYDLEKLCTFELLEDNATVVVEHKKEVTLPESVSELQMTRQETYSGKTTISIYTYEQPAVEKED</sequence>
<dbReference type="InterPro" id="IPR029063">
    <property type="entry name" value="SAM-dependent_MTases_sf"/>
</dbReference>
<evidence type="ECO:0000313" key="3">
    <source>
        <dbReference type="EMBL" id="MDQ0482773.1"/>
    </source>
</evidence>
<comment type="caution">
    <text evidence="3">The sequence shown here is derived from an EMBL/GenBank/DDBJ whole genome shotgun (WGS) entry which is preliminary data.</text>
</comment>
<dbReference type="Gene3D" id="3.40.50.150">
    <property type="entry name" value="Vaccinia Virus protein VP39"/>
    <property type="match status" value="1"/>
</dbReference>
<dbReference type="RefSeq" id="WP_301552745.1">
    <property type="nucleotide sequence ID" value="NZ_JAQRMZ010000010.1"/>
</dbReference>
<dbReference type="CDD" id="cd02440">
    <property type="entry name" value="AdoMet_MTases"/>
    <property type="match status" value="1"/>
</dbReference>
<organism evidence="3 4">
    <name type="scientific">Guptibacillus hwajinpoensis</name>
    <dbReference type="NCBI Taxonomy" id="208199"/>
    <lineage>
        <taxon>Bacteria</taxon>
        <taxon>Bacillati</taxon>
        <taxon>Bacillota</taxon>
        <taxon>Bacilli</taxon>
        <taxon>Bacillales</taxon>
        <taxon>Guptibacillaceae</taxon>
        <taxon>Guptibacillus</taxon>
    </lineage>
</organism>
<dbReference type="SUPFAM" id="SSF53335">
    <property type="entry name" value="S-adenosyl-L-methionine-dependent methyltransferases"/>
    <property type="match status" value="1"/>
</dbReference>
<reference evidence="3" key="1">
    <citation type="submission" date="2023-07" db="EMBL/GenBank/DDBJ databases">
        <title>Genomic Encyclopedia of Type Strains, Phase IV (KMG-IV): sequencing the most valuable type-strain genomes for metagenomic binning, comparative biology and taxonomic classification.</title>
        <authorList>
            <person name="Goeker M."/>
        </authorList>
    </citation>
    <scope>NUCLEOTIDE SEQUENCE [LARGE SCALE GENOMIC DNA]</scope>
    <source>
        <strain evidence="3">JSM 076093</strain>
    </source>
</reference>
<dbReference type="InterPro" id="IPR004398">
    <property type="entry name" value="RNA_MeTrfase_RsmD"/>
</dbReference>
<dbReference type="Proteomes" id="UP001226720">
    <property type="component" value="Unassembled WGS sequence"/>
</dbReference>
<dbReference type="PANTHER" id="PTHR43542:SF1">
    <property type="entry name" value="METHYLTRANSFERASE"/>
    <property type="match status" value="1"/>
</dbReference>
<dbReference type="Pfam" id="PF03602">
    <property type="entry name" value="Cons_hypoth95"/>
    <property type="match status" value="1"/>
</dbReference>
<keyword evidence="2" id="KW-0808">Transferase</keyword>
<dbReference type="NCBIfam" id="TIGR00095">
    <property type="entry name" value="16S rRNA (guanine(966)-N(2))-methyltransferase RsmD"/>
    <property type="match status" value="1"/>
</dbReference>
<dbReference type="PIRSF" id="PIRSF004553">
    <property type="entry name" value="CHP00095"/>
    <property type="match status" value="1"/>
</dbReference>
<dbReference type="InterPro" id="IPR002052">
    <property type="entry name" value="DNA_methylase_N6_adenine_CS"/>
</dbReference>
<dbReference type="EMBL" id="JAUSWM010000003">
    <property type="protein sequence ID" value="MDQ0482773.1"/>
    <property type="molecule type" value="Genomic_DNA"/>
</dbReference>
<dbReference type="GeneID" id="301328424"/>
<keyword evidence="1" id="KW-0489">Methyltransferase</keyword>